<dbReference type="Pfam" id="PF00710">
    <property type="entry name" value="Asparaginase"/>
    <property type="match status" value="1"/>
</dbReference>
<evidence type="ECO:0000313" key="4">
    <source>
        <dbReference type="EMBL" id="OWF43525.1"/>
    </source>
</evidence>
<dbReference type="PIRSF" id="PIRSF500176">
    <property type="entry name" value="L_ASNase"/>
    <property type="match status" value="1"/>
</dbReference>
<feature type="binding site" evidence="2">
    <location>
        <begin position="86"/>
        <end position="87"/>
    </location>
    <ligand>
        <name>substrate</name>
    </ligand>
</feature>
<dbReference type="Gene3D" id="3.40.50.1170">
    <property type="entry name" value="L-asparaginase, N-terminal domain"/>
    <property type="match status" value="1"/>
</dbReference>
<feature type="binding site" evidence="2">
    <location>
        <position position="57"/>
    </location>
    <ligand>
        <name>substrate</name>
    </ligand>
</feature>
<dbReference type="PANTHER" id="PTHR11707">
    <property type="entry name" value="L-ASPARAGINASE"/>
    <property type="match status" value="1"/>
</dbReference>
<evidence type="ECO:0000256" key="1">
    <source>
        <dbReference type="PIRSR" id="PIRSR001220-1"/>
    </source>
</evidence>
<feature type="active site" description="O-isoaspartyl threonine intermediate" evidence="1">
    <location>
        <position position="13"/>
    </location>
</feature>
<dbReference type="Proteomes" id="UP000242188">
    <property type="component" value="Unassembled WGS sequence"/>
</dbReference>
<organism evidence="4 5">
    <name type="scientific">Mizuhopecten yessoensis</name>
    <name type="common">Japanese scallop</name>
    <name type="synonym">Patinopecten yessoensis</name>
    <dbReference type="NCBI Taxonomy" id="6573"/>
    <lineage>
        <taxon>Eukaryota</taxon>
        <taxon>Metazoa</taxon>
        <taxon>Spiralia</taxon>
        <taxon>Lophotrochozoa</taxon>
        <taxon>Mollusca</taxon>
        <taxon>Bivalvia</taxon>
        <taxon>Autobranchia</taxon>
        <taxon>Pteriomorphia</taxon>
        <taxon>Pectinida</taxon>
        <taxon>Pectinoidea</taxon>
        <taxon>Pectinidae</taxon>
        <taxon>Mizuhopecten</taxon>
    </lineage>
</organism>
<dbReference type="InterPro" id="IPR037152">
    <property type="entry name" value="L-asparaginase_N_sf"/>
</dbReference>
<dbReference type="PIRSF" id="PIRSF001220">
    <property type="entry name" value="L-ASNase_gatD"/>
    <property type="match status" value="1"/>
</dbReference>
<protein>
    <submittedName>
        <fullName evidence="4">L-asparaginase periplasmic</fullName>
    </submittedName>
</protein>
<comment type="caution">
    <text evidence="4">The sequence shown here is derived from an EMBL/GenBank/DDBJ whole genome shotgun (WGS) entry which is preliminary data.</text>
</comment>
<dbReference type="STRING" id="6573.A0A210Q474"/>
<keyword evidence="5" id="KW-1185">Reference proteome</keyword>
<sequence>MSNKILVLQTGGTLDKCYPKTILGYAFEIGEPAVSRVLDRVKSSLAVEVKSVCRLDSQDIRQEDRVKLAGACRETEVKRILVTHGTDTMLETADMLSKEQLDKIIVLTGSFLPETFKDSDADFNIGFAIGCLQTMTSIGVYVAMNGCVLPWSNCRRDSQTNMFGPIE</sequence>
<name>A0A210Q474_MIZYE</name>
<accession>A0A210Q474</accession>
<evidence type="ECO:0000313" key="5">
    <source>
        <dbReference type="Proteomes" id="UP000242188"/>
    </source>
</evidence>
<dbReference type="EMBL" id="NEDP02005069">
    <property type="protein sequence ID" value="OWF43525.1"/>
    <property type="molecule type" value="Genomic_DNA"/>
</dbReference>
<reference evidence="4 5" key="1">
    <citation type="journal article" date="2017" name="Nat. Ecol. Evol.">
        <title>Scallop genome provides insights into evolution of bilaterian karyotype and development.</title>
        <authorList>
            <person name="Wang S."/>
            <person name="Zhang J."/>
            <person name="Jiao W."/>
            <person name="Li J."/>
            <person name="Xun X."/>
            <person name="Sun Y."/>
            <person name="Guo X."/>
            <person name="Huan P."/>
            <person name="Dong B."/>
            <person name="Zhang L."/>
            <person name="Hu X."/>
            <person name="Sun X."/>
            <person name="Wang J."/>
            <person name="Zhao C."/>
            <person name="Wang Y."/>
            <person name="Wang D."/>
            <person name="Huang X."/>
            <person name="Wang R."/>
            <person name="Lv J."/>
            <person name="Li Y."/>
            <person name="Zhang Z."/>
            <person name="Liu B."/>
            <person name="Lu W."/>
            <person name="Hui Y."/>
            <person name="Liang J."/>
            <person name="Zhou Z."/>
            <person name="Hou R."/>
            <person name="Li X."/>
            <person name="Liu Y."/>
            <person name="Li H."/>
            <person name="Ning X."/>
            <person name="Lin Y."/>
            <person name="Zhao L."/>
            <person name="Xing Q."/>
            <person name="Dou J."/>
            <person name="Li Y."/>
            <person name="Mao J."/>
            <person name="Guo H."/>
            <person name="Dou H."/>
            <person name="Li T."/>
            <person name="Mu C."/>
            <person name="Jiang W."/>
            <person name="Fu Q."/>
            <person name="Fu X."/>
            <person name="Miao Y."/>
            <person name="Liu J."/>
            <person name="Yu Q."/>
            <person name="Li R."/>
            <person name="Liao H."/>
            <person name="Li X."/>
            <person name="Kong Y."/>
            <person name="Jiang Z."/>
            <person name="Chourrout D."/>
            <person name="Li R."/>
            <person name="Bao Z."/>
        </authorList>
    </citation>
    <scope>NUCLEOTIDE SEQUENCE [LARGE SCALE GENOMIC DNA]</scope>
    <source>
        <strain evidence="4 5">PY_sf001</strain>
    </source>
</reference>
<dbReference type="PANTHER" id="PTHR11707:SF28">
    <property type="entry name" value="60 KDA LYSOPHOSPHOLIPASE"/>
    <property type="match status" value="1"/>
</dbReference>
<dbReference type="OrthoDB" id="542841at2759"/>
<proteinExistence type="predicted"/>
<evidence type="ECO:0000259" key="3">
    <source>
        <dbReference type="Pfam" id="PF00710"/>
    </source>
</evidence>
<dbReference type="InterPro" id="IPR027474">
    <property type="entry name" value="L-asparaginase_N"/>
</dbReference>
<dbReference type="PRINTS" id="PR00139">
    <property type="entry name" value="ASNGLNASE"/>
</dbReference>
<feature type="domain" description="L-asparaginase N-terminal" evidence="3">
    <location>
        <begin position="4"/>
        <end position="156"/>
    </location>
</feature>
<gene>
    <name evidence="4" type="ORF">KP79_PYT09509</name>
</gene>
<dbReference type="InterPro" id="IPR036152">
    <property type="entry name" value="Asp/glu_Ase-like_sf"/>
</dbReference>
<evidence type="ECO:0000256" key="2">
    <source>
        <dbReference type="PIRSR" id="PIRSR001220-2"/>
    </source>
</evidence>
<dbReference type="AlphaFoldDB" id="A0A210Q474"/>
<dbReference type="InterPro" id="IPR006034">
    <property type="entry name" value="Asparaginase/glutaminase-like"/>
</dbReference>
<dbReference type="SUPFAM" id="SSF53774">
    <property type="entry name" value="Glutaminase/Asparaginase"/>
    <property type="match status" value="1"/>
</dbReference>